<proteinExistence type="predicted"/>
<accession>A0A645ITZ6</accession>
<reference evidence="1" key="1">
    <citation type="submission" date="2019-08" db="EMBL/GenBank/DDBJ databases">
        <authorList>
            <person name="Kucharzyk K."/>
            <person name="Murdoch R.W."/>
            <person name="Higgins S."/>
            <person name="Loffler F."/>
        </authorList>
    </citation>
    <scope>NUCLEOTIDE SEQUENCE</scope>
</reference>
<sequence length="110" mass="11871">MLVTPSVSITKSSYESWSNVKIRPTRLQYIGPSGPVYTYNYLRASLTDSGGTVLGGRIDAYVNSDAGFSSTSANQSNELRVRLYNRYYLATGSASTNKLYSDGAFSGTAS</sequence>
<name>A0A645ITZ6_9ZZZZ</name>
<gene>
    <name evidence="1" type="ORF">SDC9_202566</name>
</gene>
<evidence type="ECO:0000313" key="1">
    <source>
        <dbReference type="EMBL" id="MPN54888.1"/>
    </source>
</evidence>
<comment type="caution">
    <text evidence="1">The sequence shown here is derived from an EMBL/GenBank/DDBJ whole genome shotgun (WGS) entry which is preliminary data.</text>
</comment>
<dbReference type="EMBL" id="VSSQ01123561">
    <property type="protein sequence ID" value="MPN54888.1"/>
    <property type="molecule type" value="Genomic_DNA"/>
</dbReference>
<protein>
    <submittedName>
        <fullName evidence="1">Uncharacterized protein</fullName>
    </submittedName>
</protein>
<dbReference type="AlphaFoldDB" id="A0A645ITZ6"/>
<organism evidence="1">
    <name type="scientific">bioreactor metagenome</name>
    <dbReference type="NCBI Taxonomy" id="1076179"/>
    <lineage>
        <taxon>unclassified sequences</taxon>
        <taxon>metagenomes</taxon>
        <taxon>ecological metagenomes</taxon>
    </lineage>
</organism>